<protein>
    <submittedName>
        <fullName evidence="2">Uncharacterized protein</fullName>
    </submittedName>
</protein>
<name>B8HHW9_PSECP</name>
<proteinExistence type="predicted"/>
<sequence length="113" mass="12343">MLYPILTIACGSIMVILSGLSLFRCLRDGGIFINQARFLASGILLILHFPLTRFLDGLILPWLEKVGAVEGNVPAAYWISVVLIVAVQLIILPTGRELYGAYMADRLARRAGA</sequence>
<keyword evidence="1" id="KW-0812">Transmembrane</keyword>
<keyword evidence="1" id="KW-0472">Membrane</keyword>
<dbReference type="KEGG" id="ach:Achl_4065"/>
<gene>
    <name evidence="2" type="ordered locus">Achl_4065</name>
</gene>
<feature type="transmembrane region" description="Helical" evidence="1">
    <location>
        <begin position="75"/>
        <end position="93"/>
    </location>
</feature>
<organism evidence="2 3">
    <name type="scientific">Pseudarthrobacter chlorophenolicus (strain ATCC 700700 / DSM 12829 / CIP 107037 / JCM 12360 / KCTC 9906 / NCIMB 13794 / A6)</name>
    <name type="common">Arthrobacter chlorophenolicus</name>
    <dbReference type="NCBI Taxonomy" id="452863"/>
    <lineage>
        <taxon>Bacteria</taxon>
        <taxon>Bacillati</taxon>
        <taxon>Actinomycetota</taxon>
        <taxon>Actinomycetes</taxon>
        <taxon>Micrococcales</taxon>
        <taxon>Micrococcaceae</taxon>
        <taxon>Pseudarthrobacter</taxon>
    </lineage>
</organism>
<evidence type="ECO:0000256" key="1">
    <source>
        <dbReference type="SAM" id="Phobius"/>
    </source>
</evidence>
<dbReference type="Proteomes" id="UP000002505">
    <property type="component" value="Plasmid pACHL01"/>
</dbReference>
<accession>B8HHW9</accession>
<evidence type="ECO:0000313" key="3">
    <source>
        <dbReference type="Proteomes" id="UP000002505"/>
    </source>
</evidence>
<reference evidence="2" key="1">
    <citation type="submission" date="2009-01" db="EMBL/GenBank/DDBJ databases">
        <title>Complete sequence of plasmid1 of Arthrobacter chlorophenolicus A6.</title>
        <authorList>
            <consortium name="US DOE Joint Genome Institute"/>
            <person name="Lucas S."/>
            <person name="Copeland A."/>
            <person name="Lapidus A."/>
            <person name="Glavina del Rio T."/>
            <person name="Tice H."/>
            <person name="Bruce D."/>
            <person name="Goodwin L."/>
            <person name="Pitluck S."/>
            <person name="Goltsman E."/>
            <person name="Clum A."/>
            <person name="Larimer F."/>
            <person name="Land M."/>
            <person name="Hauser L."/>
            <person name="Kyrpides N."/>
            <person name="Mikhailova N."/>
            <person name="Jansson J."/>
            <person name="Richardson P."/>
        </authorList>
    </citation>
    <scope>NUCLEOTIDE SEQUENCE [LARGE SCALE GENOMIC DNA]</scope>
    <source>
        <strain evidence="2">A6</strain>
        <plasmid evidence="2">pACHL01</plasmid>
    </source>
</reference>
<geneLocation type="plasmid" evidence="2 3">
    <name>pACHL01</name>
</geneLocation>
<keyword evidence="3" id="KW-1185">Reference proteome</keyword>
<feature type="transmembrane region" description="Helical" evidence="1">
    <location>
        <begin position="38"/>
        <end position="55"/>
    </location>
</feature>
<dbReference type="AlphaFoldDB" id="B8HHW9"/>
<feature type="transmembrane region" description="Helical" evidence="1">
    <location>
        <begin position="6"/>
        <end position="26"/>
    </location>
</feature>
<keyword evidence="1" id="KW-1133">Transmembrane helix</keyword>
<dbReference type="EMBL" id="CP001342">
    <property type="protein sequence ID" value="ACL42016.1"/>
    <property type="molecule type" value="Genomic_DNA"/>
</dbReference>
<keyword evidence="2" id="KW-0614">Plasmid</keyword>
<evidence type="ECO:0000313" key="2">
    <source>
        <dbReference type="EMBL" id="ACL42016.1"/>
    </source>
</evidence>
<dbReference type="HOGENOM" id="CLU_2128299_0_0_11"/>